<dbReference type="Pfam" id="PF14517">
    <property type="entry name" value="Tachylectin"/>
    <property type="match status" value="1"/>
</dbReference>
<feature type="chain" id="PRO_5046384389" description="Tachylectin 2 domain-containing protein" evidence="1">
    <location>
        <begin position="25"/>
        <end position="441"/>
    </location>
</feature>
<evidence type="ECO:0000259" key="2">
    <source>
        <dbReference type="Pfam" id="PF14517"/>
    </source>
</evidence>
<evidence type="ECO:0000313" key="4">
    <source>
        <dbReference type="Proteomes" id="UP000649955"/>
    </source>
</evidence>
<evidence type="ECO:0000256" key="1">
    <source>
        <dbReference type="SAM" id="SignalP"/>
    </source>
</evidence>
<dbReference type="RefSeq" id="WP_229902396.1">
    <property type="nucleotide sequence ID" value="NZ_BNAW01000001.1"/>
</dbReference>
<proteinExistence type="predicted"/>
<comment type="caution">
    <text evidence="3">The sequence shown here is derived from an EMBL/GenBank/DDBJ whole genome shotgun (WGS) entry which is preliminary data.</text>
</comment>
<feature type="domain" description="Tachylectin 2" evidence="2">
    <location>
        <begin position="260"/>
        <end position="406"/>
    </location>
</feature>
<feature type="signal peptide" evidence="1">
    <location>
        <begin position="1"/>
        <end position="24"/>
    </location>
</feature>
<reference evidence="4" key="1">
    <citation type="journal article" date="2019" name="Int. J. Syst. Evol. Microbiol.">
        <title>The Global Catalogue of Microorganisms (GCM) 10K type strain sequencing project: providing services to taxonomists for standard genome sequencing and annotation.</title>
        <authorList>
            <consortium name="The Broad Institute Genomics Platform"/>
            <consortium name="The Broad Institute Genome Sequencing Center for Infectious Disease"/>
            <person name="Wu L."/>
            <person name="Ma J."/>
        </authorList>
    </citation>
    <scope>NUCLEOTIDE SEQUENCE [LARGE SCALE GENOMIC DNA]</scope>
    <source>
        <strain evidence="4">CGMCC 4.7680</strain>
    </source>
</reference>
<dbReference type="EMBL" id="BNAW01000001">
    <property type="protein sequence ID" value="GHF91540.1"/>
    <property type="molecule type" value="Genomic_DNA"/>
</dbReference>
<dbReference type="Gene3D" id="2.115.10.10">
    <property type="entry name" value="Tachylectin 2"/>
    <property type="match status" value="1"/>
</dbReference>
<keyword evidence="1" id="KW-0732">Signal</keyword>
<gene>
    <name evidence="3" type="ORF">GCM10017567_02120</name>
</gene>
<evidence type="ECO:0000313" key="3">
    <source>
        <dbReference type="EMBL" id="GHF91540.1"/>
    </source>
</evidence>
<protein>
    <recommendedName>
        <fullName evidence="2">Tachylectin 2 domain-containing protein</fullName>
    </recommendedName>
</protein>
<dbReference type="InterPro" id="IPR023294">
    <property type="entry name" value="Tachylectin2"/>
</dbReference>
<sequence length="441" mass="46896">MRTTTRTIAAGLAALSVLTAGATAASATTESDAMAARVQQLAAYTTAPCVTGGPTAADTAAATRLNSVLTGALKGYMTPYRISCARAVIDAVQARGLDERAAVIAITTTIVESTIENISERVDHTSLGLFQQLDSWGTESQRLDPAWATGAFLNVMQDFYPNGSWRTAPIGDVCQRVQRSAFPERYQPQAADAQRIVDELSGPSSATVSVYGALSDGRLTYSTINSQTGDRTKTLVSSDNLGFTPKALATLNFNTVLATSPAGVLYRVDVITNNNSLQLGTPVALGSGWTHDMLTYDGHGHLYGIAGSTLMSYVVSRPKPASSQIGQRAVIGTGFTMRTIAATGDDWLIGISTTGVLRSYHIAADHTWTGTTLADRWSTFDQIVSPGYGLYYGQTRDGALYRYHDHNPFDFDGSDIQGFGTDPVDTKGWTQTLLSAQPFGA</sequence>
<dbReference type="Proteomes" id="UP000649955">
    <property type="component" value="Unassembled WGS sequence"/>
</dbReference>
<keyword evidence="4" id="KW-1185">Reference proteome</keyword>
<accession>A0ABQ3JW63</accession>
<organism evidence="3 4">
    <name type="scientific">Amycolatopsis bullii</name>
    <dbReference type="NCBI Taxonomy" id="941987"/>
    <lineage>
        <taxon>Bacteria</taxon>
        <taxon>Bacillati</taxon>
        <taxon>Actinomycetota</taxon>
        <taxon>Actinomycetes</taxon>
        <taxon>Pseudonocardiales</taxon>
        <taxon>Pseudonocardiaceae</taxon>
        <taxon>Amycolatopsis</taxon>
    </lineage>
</organism>
<name>A0ABQ3JW63_9PSEU</name>